<sequence>MSGFIKCQLSFAFESDGSPSMLSIRIINAVGLRHSHSRIATHLLSTMGLLGAEHKQQYGSMPTTMNRLWAFNMISLLYECPGPAPQITRRILITDRITRLPSGLLKNKRIVWKSHVTQHAFSRWGVNISQKKTENRVEQCKGDRWDHCDKCVERDDHSRGRDCTAEHILVRLNRKAEVAVEQ</sequence>
<dbReference type="KEGG" id="ovi:T265_03574"/>
<accession>A0A075A2S4</accession>
<organism evidence="1 2">
    <name type="scientific">Opisthorchis viverrini</name>
    <name type="common">Southeast Asian liver fluke</name>
    <dbReference type="NCBI Taxonomy" id="6198"/>
    <lineage>
        <taxon>Eukaryota</taxon>
        <taxon>Metazoa</taxon>
        <taxon>Spiralia</taxon>
        <taxon>Lophotrochozoa</taxon>
        <taxon>Platyhelminthes</taxon>
        <taxon>Trematoda</taxon>
        <taxon>Digenea</taxon>
        <taxon>Opisthorchiida</taxon>
        <taxon>Opisthorchiata</taxon>
        <taxon>Opisthorchiidae</taxon>
        <taxon>Opisthorchis</taxon>
    </lineage>
</organism>
<dbReference type="EMBL" id="KL596670">
    <property type="protein sequence ID" value="KER29880.1"/>
    <property type="molecule type" value="Genomic_DNA"/>
</dbReference>
<evidence type="ECO:0000313" key="1">
    <source>
        <dbReference type="EMBL" id="KER29880.1"/>
    </source>
</evidence>
<dbReference type="AlphaFoldDB" id="A0A075A2S4"/>
<dbReference type="CTD" id="20317761"/>
<evidence type="ECO:0000313" key="2">
    <source>
        <dbReference type="Proteomes" id="UP000054324"/>
    </source>
</evidence>
<keyword evidence="2" id="KW-1185">Reference proteome</keyword>
<name>A0A075A2S4_OPIVI</name>
<proteinExistence type="predicted"/>
<gene>
    <name evidence="1" type="ORF">T265_03574</name>
</gene>
<dbReference type="GeneID" id="20317761"/>
<reference evidence="1 2" key="1">
    <citation type="submission" date="2013-11" db="EMBL/GenBank/DDBJ databases">
        <title>Opisthorchis viverrini - life in the bile duct.</title>
        <authorList>
            <person name="Young N.D."/>
            <person name="Nagarajan N."/>
            <person name="Lin S.J."/>
            <person name="Korhonen P.K."/>
            <person name="Jex A.R."/>
            <person name="Hall R.S."/>
            <person name="Safavi-Hemami H."/>
            <person name="Kaewkong W."/>
            <person name="Bertrand D."/>
            <person name="Gao S."/>
            <person name="Seet Q."/>
            <person name="Wongkham S."/>
            <person name="Teh B.T."/>
            <person name="Wongkham C."/>
            <person name="Intapan P.M."/>
            <person name="Maleewong W."/>
            <person name="Yang X."/>
            <person name="Hu M."/>
            <person name="Wang Z."/>
            <person name="Hofmann A."/>
            <person name="Sternberg P.W."/>
            <person name="Tan P."/>
            <person name="Wang J."/>
            <person name="Gasser R.B."/>
        </authorList>
    </citation>
    <scope>NUCLEOTIDE SEQUENCE [LARGE SCALE GENOMIC DNA]</scope>
</reference>
<dbReference type="Proteomes" id="UP000054324">
    <property type="component" value="Unassembled WGS sequence"/>
</dbReference>
<dbReference type="RefSeq" id="XP_009166357.1">
    <property type="nucleotide sequence ID" value="XM_009168093.1"/>
</dbReference>
<protein>
    <submittedName>
        <fullName evidence="1">Uncharacterized protein</fullName>
    </submittedName>
</protein>